<keyword evidence="2 3" id="KW-0808">Transferase</keyword>
<proteinExistence type="inferred from homology"/>
<evidence type="ECO:0000313" key="7">
    <source>
        <dbReference type="Proteomes" id="UP000655225"/>
    </source>
</evidence>
<evidence type="ECO:0000313" key="6">
    <source>
        <dbReference type="EMBL" id="KAF8378542.1"/>
    </source>
</evidence>
<dbReference type="OrthoDB" id="205623at2759"/>
<dbReference type="Pfam" id="PF00685">
    <property type="entry name" value="Sulfotransfer_1"/>
    <property type="match status" value="1"/>
</dbReference>
<evidence type="ECO:0000256" key="4">
    <source>
        <dbReference type="SAM" id="MobiDB-lite"/>
    </source>
</evidence>
<feature type="region of interest" description="Disordered" evidence="4">
    <location>
        <begin position="31"/>
        <end position="50"/>
    </location>
</feature>
<dbReference type="OMA" id="MVESCHQ"/>
<evidence type="ECO:0000256" key="1">
    <source>
        <dbReference type="ARBA" id="ARBA00005771"/>
    </source>
</evidence>
<gene>
    <name evidence="6" type="ORF">HHK36_029885</name>
</gene>
<dbReference type="GO" id="GO:0008146">
    <property type="term" value="F:sulfotransferase activity"/>
    <property type="evidence" value="ECO:0007669"/>
    <property type="project" value="InterPro"/>
</dbReference>
<comment type="similarity">
    <text evidence="1 3">Belongs to the sulfotransferase 1 family.</text>
</comment>
<name>A0A834YEE1_TETSI</name>
<dbReference type="Proteomes" id="UP000655225">
    <property type="component" value="Unassembled WGS sequence"/>
</dbReference>
<reference evidence="6 7" key="1">
    <citation type="submission" date="2020-04" db="EMBL/GenBank/DDBJ databases">
        <title>Plant Genome Project.</title>
        <authorList>
            <person name="Zhang R.-G."/>
        </authorList>
    </citation>
    <scope>NUCLEOTIDE SEQUENCE [LARGE SCALE GENOMIC DNA]</scope>
    <source>
        <strain evidence="6">YNK0</strain>
        <tissue evidence="6">Leaf</tissue>
    </source>
</reference>
<evidence type="ECO:0000256" key="2">
    <source>
        <dbReference type="ARBA" id="ARBA00022679"/>
    </source>
</evidence>
<dbReference type="EMBL" id="JABCRI010000023">
    <property type="protein sequence ID" value="KAF8378542.1"/>
    <property type="molecule type" value="Genomic_DNA"/>
</dbReference>
<dbReference type="PANTHER" id="PTHR11783">
    <property type="entry name" value="SULFOTRANSFERASE SULT"/>
    <property type="match status" value="1"/>
</dbReference>
<dbReference type="Gene3D" id="3.40.50.300">
    <property type="entry name" value="P-loop containing nucleotide triphosphate hydrolases"/>
    <property type="match status" value="1"/>
</dbReference>
<keyword evidence="7" id="KW-1185">Reference proteome</keyword>
<dbReference type="SUPFAM" id="SSF52540">
    <property type="entry name" value="P-loop containing nucleoside triphosphate hydrolases"/>
    <property type="match status" value="1"/>
</dbReference>
<sequence length="362" mass="42122">MLIFPPFYIYKCVIDPTKPILINRKQGKIPRPFTSMQTSPPPSKYLQEEDGLTQEEKTLLSSLPSEKGWVLTHLYQYQGFWHTTRNLQGVIACQLHFQAHDSDLLLVTTPKSGTTWLKAIMFTIMNRMRYPCSQHPLLTKNPHDLVPFLEIKLYIDNQIPDFTSFIDPRLFSTHLSYVSLPKSVKESNSKVVYLCRNPRDSFISHWHFANKLRPKTLGPLSLEEAFESFCRGVSLCGPFWDHVLGYWKESLESPHKVFFLKFEELKEQPTVHLRRLAEFMGYPFSQEEEREGMVDEILRLCSFDNLSNLEVNKSGKMPSGEEHKAFFRRGEVGDWVNYLTSEMVERLDSITEQKFHGSGLTF</sequence>
<protein>
    <recommendedName>
        <fullName evidence="3">Sulfotransferase</fullName>
        <ecNumber evidence="3">2.8.2.-</ecNumber>
    </recommendedName>
</protein>
<evidence type="ECO:0000256" key="3">
    <source>
        <dbReference type="RuleBase" id="RU361155"/>
    </source>
</evidence>
<organism evidence="6 7">
    <name type="scientific">Tetracentron sinense</name>
    <name type="common">Spur-leaf</name>
    <dbReference type="NCBI Taxonomy" id="13715"/>
    <lineage>
        <taxon>Eukaryota</taxon>
        <taxon>Viridiplantae</taxon>
        <taxon>Streptophyta</taxon>
        <taxon>Embryophyta</taxon>
        <taxon>Tracheophyta</taxon>
        <taxon>Spermatophyta</taxon>
        <taxon>Magnoliopsida</taxon>
        <taxon>Trochodendrales</taxon>
        <taxon>Trochodendraceae</taxon>
        <taxon>Tetracentron</taxon>
    </lineage>
</organism>
<dbReference type="EC" id="2.8.2.-" evidence="3"/>
<evidence type="ECO:0000259" key="5">
    <source>
        <dbReference type="Pfam" id="PF00685"/>
    </source>
</evidence>
<accession>A0A834YEE1</accession>
<dbReference type="AlphaFoldDB" id="A0A834YEE1"/>
<feature type="domain" description="Sulfotransferase" evidence="5">
    <location>
        <begin position="101"/>
        <end position="359"/>
    </location>
</feature>
<dbReference type="InterPro" id="IPR027417">
    <property type="entry name" value="P-loop_NTPase"/>
</dbReference>
<comment type="caution">
    <text evidence="6">The sequence shown here is derived from an EMBL/GenBank/DDBJ whole genome shotgun (WGS) entry which is preliminary data.</text>
</comment>
<dbReference type="InterPro" id="IPR000863">
    <property type="entry name" value="Sulfotransferase_dom"/>
</dbReference>